<dbReference type="InterPro" id="IPR052174">
    <property type="entry name" value="Flavoredoxin"/>
</dbReference>
<dbReference type="Proteomes" id="UP000822993">
    <property type="component" value="Unassembled WGS sequence"/>
</dbReference>
<proteinExistence type="inferred from homology"/>
<dbReference type="GO" id="GO:0010181">
    <property type="term" value="F:FMN binding"/>
    <property type="evidence" value="ECO:0007669"/>
    <property type="project" value="InterPro"/>
</dbReference>
<gene>
    <name evidence="5" type="ORF">H9623_14090</name>
</gene>
<evidence type="ECO:0000313" key="5">
    <source>
        <dbReference type="EMBL" id="MBE7701422.1"/>
    </source>
</evidence>
<feature type="domain" description="Flavin reductase like" evidence="4">
    <location>
        <begin position="19"/>
        <end position="163"/>
    </location>
</feature>
<dbReference type="PANTHER" id="PTHR43567:SF1">
    <property type="entry name" value="FLAVOREDOXIN"/>
    <property type="match status" value="1"/>
</dbReference>
<dbReference type="InterPro" id="IPR002563">
    <property type="entry name" value="Flavin_Rdtase-like_dom"/>
</dbReference>
<dbReference type="AlphaFoldDB" id="A0A9D5YZY2"/>
<evidence type="ECO:0000259" key="4">
    <source>
        <dbReference type="Pfam" id="PF01613"/>
    </source>
</evidence>
<protein>
    <submittedName>
        <fullName evidence="5">Flavin reductase family protein</fullName>
    </submittedName>
</protein>
<organism evidence="5 6">
    <name type="scientific">Oerskovia douganii</name>
    <dbReference type="NCBI Taxonomy" id="2762210"/>
    <lineage>
        <taxon>Bacteria</taxon>
        <taxon>Bacillati</taxon>
        <taxon>Actinomycetota</taxon>
        <taxon>Actinomycetes</taxon>
        <taxon>Micrococcales</taxon>
        <taxon>Cellulomonadaceae</taxon>
        <taxon>Oerskovia</taxon>
    </lineage>
</organism>
<evidence type="ECO:0000313" key="6">
    <source>
        <dbReference type="Proteomes" id="UP000822993"/>
    </source>
</evidence>
<dbReference type="RefSeq" id="WP_193720670.1">
    <property type="nucleotide sequence ID" value="NZ_JACSPN010000019.1"/>
</dbReference>
<evidence type="ECO:0000256" key="1">
    <source>
        <dbReference type="ARBA" id="ARBA00001917"/>
    </source>
</evidence>
<dbReference type="InterPro" id="IPR012349">
    <property type="entry name" value="Split_barrel_FMN-bd"/>
</dbReference>
<dbReference type="EMBL" id="JACSPN010000019">
    <property type="protein sequence ID" value="MBE7701422.1"/>
    <property type="molecule type" value="Genomic_DNA"/>
</dbReference>
<evidence type="ECO:0000256" key="3">
    <source>
        <dbReference type="ARBA" id="ARBA00038054"/>
    </source>
</evidence>
<comment type="caution">
    <text evidence="5">The sequence shown here is derived from an EMBL/GenBank/DDBJ whole genome shotgun (WGS) entry which is preliminary data.</text>
</comment>
<sequence>MLAVESTEHVTIDPSILYFGTPVVLVSTTGADGRPNLAPLSSIFWLGHTAVIGVGARSQTAINLRATGGAVLNLPSVDQVSAVDRIALTTGRDPVSARKASVGYRYEPDKFGRAGLTPVASDTVSAPRAGECPVQLEGHVVDVHPLREDDPLAAGSILAVEIAVSRVHVHESIRLAGSAHRIDPDRWRPLIMSFQQFYGLGDRVLPSRLSTIDEEWYR</sequence>
<comment type="similarity">
    <text evidence="3">Belongs to the flavoredoxin family.</text>
</comment>
<keyword evidence="2" id="KW-0285">Flavoprotein</keyword>
<name>A0A9D5YZY2_9CELL</name>
<keyword evidence="6" id="KW-1185">Reference proteome</keyword>
<accession>A0A9D5YZY2</accession>
<dbReference type="SUPFAM" id="SSF50475">
    <property type="entry name" value="FMN-binding split barrel"/>
    <property type="match status" value="1"/>
</dbReference>
<reference evidence="5 6" key="1">
    <citation type="submission" date="2020-08" db="EMBL/GenBank/DDBJ databases">
        <title>A Genomic Blueprint of the Chicken Gut Microbiome.</title>
        <authorList>
            <person name="Gilroy R."/>
            <person name="Ravi A."/>
            <person name="Getino M."/>
            <person name="Pursley I."/>
            <person name="Horton D.L."/>
            <person name="Alikhan N.-F."/>
            <person name="Baker D."/>
            <person name="Gharbi K."/>
            <person name="Hall N."/>
            <person name="Watson M."/>
            <person name="Adriaenssens E.M."/>
            <person name="Foster-Nyarko E."/>
            <person name="Jarju S."/>
            <person name="Secka A."/>
            <person name="Antonio M."/>
            <person name="Oren A."/>
            <person name="Chaudhuri R."/>
            <person name="La Ragione R.M."/>
            <person name="Hildebrand F."/>
            <person name="Pallen M.J."/>
        </authorList>
    </citation>
    <scope>NUCLEOTIDE SEQUENCE [LARGE SCALE GENOMIC DNA]</scope>
    <source>
        <strain evidence="5 6">Sa1BUA8</strain>
    </source>
</reference>
<dbReference type="PANTHER" id="PTHR43567">
    <property type="entry name" value="FLAVOREDOXIN-RELATED-RELATED"/>
    <property type="match status" value="1"/>
</dbReference>
<comment type="cofactor">
    <cofactor evidence="1">
        <name>FMN</name>
        <dbReference type="ChEBI" id="CHEBI:58210"/>
    </cofactor>
</comment>
<dbReference type="GO" id="GO:0016646">
    <property type="term" value="F:oxidoreductase activity, acting on the CH-NH group of donors, NAD or NADP as acceptor"/>
    <property type="evidence" value="ECO:0007669"/>
    <property type="project" value="UniProtKB-ARBA"/>
</dbReference>
<dbReference type="Pfam" id="PF01613">
    <property type="entry name" value="Flavin_Reduct"/>
    <property type="match status" value="1"/>
</dbReference>
<dbReference type="Gene3D" id="2.30.110.10">
    <property type="entry name" value="Electron Transport, Fmn-binding Protein, Chain A"/>
    <property type="match status" value="1"/>
</dbReference>
<evidence type="ECO:0000256" key="2">
    <source>
        <dbReference type="ARBA" id="ARBA00022630"/>
    </source>
</evidence>